<gene>
    <name evidence="1" type="ORF">g.31057</name>
</gene>
<reference evidence="1" key="1">
    <citation type="submission" date="2015-12" db="EMBL/GenBank/DDBJ databases">
        <title>De novo transcriptome assembly of four potential Pierce s Disease insect vectors from Arizona vineyards.</title>
        <authorList>
            <person name="Tassone E.E."/>
        </authorList>
    </citation>
    <scope>NUCLEOTIDE SEQUENCE</scope>
</reference>
<sequence>PPSNQFKTFYVVNVFYIGQTGRSFKTRYVEHLPNPRSSKQKSSFAQHLIDSNHAIDNINSNLEILHVCPKSRKLNTLEEFEIYKSFKIDPNKDSSLNEKIHFRSHQLFNALLKYQYRSADHSSPDKTLNTAATRLT</sequence>
<feature type="non-terminal residue" evidence="1">
    <location>
        <position position="1"/>
    </location>
</feature>
<name>A0A1B6CFQ0_9HEMI</name>
<accession>A0A1B6CFQ0</accession>
<dbReference type="AlphaFoldDB" id="A0A1B6CFQ0"/>
<organism evidence="1">
    <name type="scientific">Clastoptera arizonana</name>
    <name type="common">Arizona spittle bug</name>
    <dbReference type="NCBI Taxonomy" id="38151"/>
    <lineage>
        <taxon>Eukaryota</taxon>
        <taxon>Metazoa</taxon>
        <taxon>Ecdysozoa</taxon>
        <taxon>Arthropoda</taxon>
        <taxon>Hexapoda</taxon>
        <taxon>Insecta</taxon>
        <taxon>Pterygota</taxon>
        <taxon>Neoptera</taxon>
        <taxon>Paraneoptera</taxon>
        <taxon>Hemiptera</taxon>
        <taxon>Auchenorrhyncha</taxon>
        <taxon>Cercopoidea</taxon>
        <taxon>Clastopteridae</taxon>
        <taxon>Clastoptera</taxon>
    </lineage>
</organism>
<protein>
    <recommendedName>
        <fullName evidence="2">GIY-YIG domain-containing protein</fullName>
    </recommendedName>
</protein>
<evidence type="ECO:0000313" key="1">
    <source>
        <dbReference type="EMBL" id="JAS12219.1"/>
    </source>
</evidence>
<evidence type="ECO:0008006" key="2">
    <source>
        <dbReference type="Google" id="ProtNLM"/>
    </source>
</evidence>
<dbReference type="EMBL" id="GEDC01025079">
    <property type="protein sequence ID" value="JAS12219.1"/>
    <property type="molecule type" value="Transcribed_RNA"/>
</dbReference>
<proteinExistence type="predicted"/>